<keyword evidence="2" id="KW-1185">Reference proteome</keyword>
<dbReference type="Proteomes" id="UP000316714">
    <property type="component" value="Unassembled WGS sequence"/>
</dbReference>
<protein>
    <submittedName>
        <fullName evidence="1">Uncharacterized protein</fullName>
    </submittedName>
</protein>
<reference evidence="1 2" key="1">
    <citation type="submission" date="2019-02" db="EMBL/GenBank/DDBJ databases">
        <title>Deep-cultivation of Planctomycetes and their phenomic and genomic characterization uncovers novel biology.</title>
        <authorList>
            <person name="Wiegand S."/>
            <person name="Jogler M."/>
            <person name="Boedeker C."/>
            <person name="Pinto D."/>
            <person name="Vollmers J."/>
            <person name="Rivas-Marin E."/>
            <person name="Kohn T."/>
            <person name="Peeters S.H."/>
            <person name="Heuer A."/>
            <person name="Rast P."/>
            <person name="Oberbeckmann S."/>
            <person name="Bunk B."/>
            <person name="Jeske O."/>
            <person name="Meyerdierks A."/>
            <person name="Storesund J.E."/>
            <person name="Kallscheuer N."/>
            <person name="Luecker S."/>
            <person name="Lage O.M."/>
            <person name="Pohl T."/>
            <person name="Merkel B.J."/>
            <person name="Hornburger P."/>
            <person name="Mueller R.-W."/>
            <person name="Bruemmer F."/>
            <person name="Labrenz M."/>
            <person name="Spormann A.M."/>
            <person name="Op Den Camp H."/>
            <person name="Overmann J."/>
            <person name="Amann R."/>
            <person name="Jetten M.S.M."/>
            <person name="Mascher T."/>
            <person name="Medema M.H."/>
            <person name="Devos D.P."/>
            <person name="Kaster A.-K."/>
            <person name="Ovreas L."/>
            <person name="Rohde M."/>
            <person name="Galperin M.Y."/>
            <person name="Jogler C."/>
        </authorList>
    </citation>
    <scope>NUCLEOTIDE SEQUENCE [LARGE SCALE GENOMIC DNA]</scope>
    <source>
        <strain evidence="1 2">KOR34</strain>
    </source>
</reference>
<dbReference type="RefSeq" id="WP_146561411.1">
    <property type="nucleotide sequence ID" value="NZ_SIHJ01000001.1"/>
</dbReference>
<dbReference type="EMBL" id="SIHJ01000001">
    <property type="protein sequence ID" value="TWT35326.1"/>
    <property type="molecule type" value="Genomic_DNA"/>
</dbReference>
<gene>
    <name evidence="1" type="ORF">KOR34_02160</name>
</gene>
<name>A0A5C5V9P4_9BACT</name>
<evidence type="ECO:0000313" key="1">
    <source>
        <dbReference type="EMBL" id="TWT35326.1"/>
    </source>
</evidence>
<dbReference type="AlphaFoldDB" id="A0A5C5V9P4"/>
<sequence>MATRLHDFTGDVSDERLWQIARESARYDLLNDQVMAQNYIAAARMLLLPAIAEVEENGDRLSQDLRVLQENLAEAVAWLSLEQACVAPPISYLPADNWRDS</sequence>
<organism evidence="1 2">
    <name type="scientific">Posidoniimonas corsicana</name>
    <dbReference type="NCBI Taxonomy" id="1938618"/>
    <lineage>
        <taxon>Bacteria</taxon>
        <taxon>Pseudomonadati</taxon>
        <taxon>Planctomycetota</taxon>
        <taxon>Planctomycetia</taxon>
        <taxon>Pirellulales</taxon>
        <taxon>Lacipirellulaceae</taxon>
        <taxon>Posidoniimonas</taxon>
    </lineage>
</organism>
<comment type="caution">
    <text evidence="1">The sequence shown here is derived from an EMBL/GenBank/DDBJ whole genome shotgun (WGS) entry which is preliminary data.</text>
</comment>
<proteinExistence type="predicted"/>
<evidence type="ECO:0000313" key="2">
    <source>
        <dbReference type="Proteomes" id="UP000316714"/>
    </source>
</evidence>
<accession>A0A5C5V9P4</accession>